<evidence type="ECO:0000256" key="1">
    <source>
        <dbReference type="ARBA" id="ARBA00004442"/>
    </source>
</evidence>
<feature type="domain" description="TonB-dependent receptor plug" evidence="7">
    <location>
        <begin position="59"/>
        <end position="171"/>
    </location>
</feature>
<dbReference type="RefSeq" id="WP_346785179.1">
    <property type="nucleotide sequence ID" value="NZ_JBDLBR010000003.1"/>
</dbReference>
<evidence type="ECO:0000259" key="6">
    <source>
        <dbReference type="Pfam" id="PF00593"/>
    </source>
</evidence>
<evidence type="ECO:0000256" key="3">
    <source>
        <dbReference type="ARBA" id="ARBA00023237"/>
    </source>
</evidence>
<dbReference type="InterPro" id="IPR037066">
    <property type="entry name" value="Plug_dom_sf"/>
</dbReference>
<protein>
    <submittedName>
        <fullName evidence="8">TonB-dependent receptor</fullName>
    </submittedName>
</protein>
<sequence>MGYLRKQSPVHRSTLWATGVSALALLMPQGGALAQDGESGEAPDDRIVVTGSRIASDGMQAPVPVTVVQADAIEALSPGPLVTGVTQLPQFAGSETPNSGNFFTRSGYGALNLRGLGVNRTLTLLDGRRMPAASAFGGVDINLFPESMIQSVETVTGGASAAYGSDAVAGVVNFILDTDFTGIKMEITGGMTDRSDGENYQLSGAYGTDFSGGRGHFQVSGEYFNQEGVFSYEGRDWYQGYGTFGAGSEAAPYRFVPGTVSANASFDGRIFAPGTAINGLAFDRNGNVAPFEPGTVSQAGYGIPPARTAGNPALDDLAGEVISLYPDLERYSVFAYGDYELTDRIKVFAQYIHGRTEVQQYNTPRGSFGGTPTALTIFQDNAFLPDDLRQTMIDNDIQSFTLRRMGSLEDIGNSSLNDRITQHIATIGLDMELATGGLFDGWDVGTFYQYGHSERRWKQRGLRVDRIFAAVDAVDDGSGNIVCRTSLFGDAFPGCEPINLFGRGNASAAAVDYVTSFEPGQQITTDLFFADDGFASGRTYSYTTDDAKVNTTTFEQHYAEISASGDIVDLWAGPLAGAFGGSFREESVLQLVQDVTNPSSNHETGHPVLCNGEAPGLRGVSAPDCGNTVGVQYSKVSNIKGSSRVWEAFGELLMPLVDSDGFTANANVAGRWANYSGSGSVWAYKGGIELGFFDTLRLRGTYSRDVRAGNLSERFDKTGGTATITDPRAGFTQNCDQAGADVPATDGPEICTVTRFSGGNPAVRPEEADTFTVGAVFTPDFVPGLALSVDYYDVSISGAIGQVGNQQVVDNCFVNNVQQFCDLITLDPTDNTIALVGDVFVNVAEAAVRGLDFEGNYRAPLTLFGGDEDIGVRLFSSWLLERSETDANGNYIDRAGQTGARQGDQVYFPYADFRATASLTYRNGGLSALFQARHIGSGIQDVTQTEGVTIENNRVSPVTYLDLRLGYEFALGGAEMEVFGNITNLGDAGPPITPSFSAFTGYATQHNAAVYDLLGRRYTVGVKLRM</sequence>
<proteinExistence type="inferred from homology"/>
<keyword evidence="4" id="KW-0798">TonB box</keyword>
<dbReference type="InterPro" id="IPR000531">
    <property type="entry name" value="Beta-barrel_TonB"/>
</dbReference>
<comment type="caution">
    <text evidence="8">The sequence shown here is derived from an EMBL/GenBank/DDBJ whole genome shotgun (WGS) entry which is preliminary data.</text>
</comment>
<dbReference type="InterPro" id="IPR036942">
    <property type="entry name" value="Beta-barrel_TonB_sf"/>
</dbReference>
<dbReference type="SUPFAM" id="SSF56935">
    <property type="entry name" value="Porins"/>
    <property type="match status" value="1"/>
</dbReference>
<gene>
    <name evidence="8" type="ORF">ABDJ38_11200</name>
</gene>
<dbReference type="Gene3D" id="2.40.170.20">
    <property type="entry name" value="TonB-dependent receptor, beta-barrel domain"/>
    <property type="match status" value="1"/>
</dbReference>
<keyword evidence="5" id="KW-0732">Signal</keyword>
<keyword evidence="3" id="KW-0998">Cell outer membrane</keyword>
<organism evidence="8 9">
    <name type="scientific">Aurantiacibacter flavus</name>
    <dbReference type="NCBI Taxonomy" id="3145232"/>
    <lineage>
        <taxon>Bacteria</taxon>
        <taxon>Pseudomonadati</taxon>
        <taxon>Pseudomonadota</taxon>
        <taxon>Alphaproteobacteria</taxon>
        <taxon>Sphingomonadales</taxon>
        <taxon>Erythrobacteraceae</taxon>
        <taxon>Aurantiacibacter</taxon>
    </lineage>
</organism>
<keyword evidence="8" id="KW-0675">Receptor</keyword>
<feature type="signal peptide" evidence="5">
    <location>
        <begin position="1"/>
        <end position="34"/>
    </location>
</feature>
<evidence type="ECO:0000313" key="8">
    <source>
        <dbReference type="EMBL" id="MEN7537740.1"/>
    </source>
</evidence>
<evidence type="ECO:0000256" key="4">
    <source>
        <dbReference type="RuleBase" id="RU003357"/>
    </source>
</evidence>
<comment type="similarity">
    <text evidence="4">Belongs to the TonB-dependent receptor family.</text>
</comment>
<dbReference type="PANTHER" id="PTHR47234">
    <property type="match status" value="1"/>
</dbReference>
<dbReference type="Proteomes" id="UP001484535">
    <property type="component" value="Unassembled WGS sequence"/>
</dbReference>
<dbReference type="Pfam" id="PF00593">
    <property type="entry name" value="TonB_dep_Rec_b-barrel"/>
    <property type="match status" value="1"/>
</dbReference>
<keyword evidence="9" id="KW-1185">Reference proteome</keyword>
<keyword evidence="2 4" id="KW-0472">Membrane</keyword>
<dbReference type="EMBL" id="JBDLBR010000003">
    <property type="protein sequence ID" value="MEN7537740.1"/>
    <property type="molecule type" value="Genomic_DNA"/>
</dbReference>
<evidence type="ECO:0000259" key="7">
    <source>
        <dbReference type="Pfam" id="PF07715"/>
    </source>
</evidence>
<feature type="chain" id="PRO_5047378533" evidence="5">
    <location>
        <begin position="35"/>
        <end position="1026"/>
    </location>
</feature>
<dbReference type="InterPro" id="IPR012910">
    <property type="entry name" value="Plug_dom"/>
</dbReference>
<dbReference type="PANTHER" id="PTHR47234:SF3">
    <property type="entry name" value="SECRETIN_TONB SHORT N-TERMINAL DOMAIN-CONTAINING PROTEIN"/>
    <property type="match status" value="1"/>
</dbReference>
<comment type="subcellular location">
    <subcellularLocation>
        <location evidence="1 4">Cell outer membrane</location>
    </subcellularLocation>
</comment>
<accession>A0ABV0D1D0</accession>
<dbReference type="Pfam" id="PF07715">
    <property type="entry name" value="Plug"/>
    <property type="match status" value="1"/>
</dbReference>
<dbReference type="Gene3D" id="2.170.130.10">
    <property type="entry name" value="TonB-dependent receptor, plug domain"/>
    <property type="match status" value="1"/>
</dbReference>
<feature type="domain" description="TonB-dependent receptor-like beta-barrel" evidence="6">
    <location>
        <begin position="531"/>
        <end position="985"/>
    </location>
</feature>
<evidence type="ECO:0000256" key="2">
    <source>
        <dbReference type="ARBA" id="ARBA00023136"/>
    </source>
</evidence>
<evidence type="ECO:0000256" key="5">
    <source>
        <dbReference type="SAM" id="SignalP"/>
    </source>
</evidence>
<reference evidence="8 9" key="1">
    <citation type="submission" date="2024-05" db="EMBL/GenBank/DDBJ databases">
        <authorList>
            <person name="Park S."/>
        </authorList>
    </citation>
    <scope>NUCLEOTIDE SEQUENCE [LARGE SCALE GENOMIC DNA]</scope>
    <source>
        <strain evidence="8 9">DGU5</strain>
    </source>
</reference>
<evidence type="ECO:0000313" key="9">
    <source>
        <dbReference type="Proteomes" id="UP001484535"/>
    </source>
</evidence>
<name>A0ABV0D1D0_9SPHN</name>